<keyword evidence="1 4" id="KW-0812">Transmembrane</keyword>
<feature type="transmembrane region" description="Helical" evidence="4">
    <location>
        <begin position="305"/>
        <end position="327"/>
    </location>
</feature>
<evidence type="ECO:0000256" key="1">
    <source>
        <dbReference type="ARBA" id="ARBA00022692"/>
    </source>
</evidence>
<dbReference type="PANTHER" id="PTHR23523">
    <property type="match status" value="1"/>
</dbReference>
<sequence>MPPLPPVKASDSRAARLVLLVTAIGLISLNLRPALTSPGPLLSEIMREFGIDTALAGGVTGISLICLGVFGAAAPRLARRFGPERVILALLVVLAAGIALRGTGSFGALIGGMILAGLGIGVIQVLLPGIVKRDFARHAGTMTGLYTMNLCLGAAIGAGLAIPLEQTLGSWRLSLAAWALPALAAAIIWLPQAFVRQSPAPRAARPGRLWRDPLAWAVTCFMGLQSCLAYMMIGLMPLILEQRGDDSARAGLITAIAIAPQALTALAVPHFAARMRNQSAVAIVSIAVSAIGFLGLLFAPPSTALLFAVIEGLGLGATIGIAILFIVLRAPDSHVATDLSGMSQSVGYIIAALGPIVAGLLRDAGGNWVLPAAFFLAVASLNAVAGWYAGRDAHVLQDPES</sequence>
<dbReference type="SUPFAM" id="SSF103473">
    <property type="entry name" value="MFS general substrate transporter"/>
    <property type="match status" value="1"/>
</dbReference>
<dbReference type="InterPro" id="IPR036259">
    <property type="entry name" value="MFS_trans_sf"/>
</dbReference>
<evidence type="ECO:0000313" key="6">
    <source>
        <dbReference type="EMBL" id="MEJ8574764.1"/>
    </source>
</evidence>
<evidence type="ECO:0000256" key="3">
    <source>
        <dbReference type="ARBA" id="ARBA00023136"/>
    </source>
</evidence>
<name>A0AAW9RZA4_9HYPH</name>
<dbReference type="InterPro" id="IPR020846">
    <property type="entry name" value="MFS_dom"/>
</dbReference>
<reference evidence="6 7" key="1">
    <citation type="submission" date="2024-02" db="EMBL/GenBank/DDBJ databases">
        <title>Genome analysis and characterization of Microbaculum marinisediminis sp. nov., isolated from marine sediment.</title>
        <authorList>
            <person name="Du Z.-J."/>
            <person name="Ye Y.-Q."/>
            <person name="Zhang Z.-R."/>
            <person name="Yuan S.-M."/>
            <person name="Zhang X.-Y."/>
        </authorList>
    </citation>
    <scope>NUCLEOTIDE SEQUENCE [LARGE SCALE GENOMIC DNA]</scope>
    <source>
        <strain evidence="6 7">SDUM1044001</strain>
    </source>
</reference>
<protein>
    <submittedName>
        <fullName evidence="6">MFS transporter</fullName>
    </submittedName>
</protein>
<gene>
    <name evidence="6" type="ORF">V3328_25030</name>
</gene>
<dbReference type="EMBL" id="JAZHOF010000014">
    <property type="protein sequence ID" value="MEJ8574764.1"/>
    <property type="molecule type" value="Genomic_DNA"/>
</dbReference>
<evidence type="ECO:0000256" key="2">
    <source>
        <dbReference type="ARBA" id="ARBA00022989"/>
    </source>
</evidence>
<dbReference type="Gene3D" id="1.20.1250.20">
    <property type="entry name" value="MFS general substrate transporter like domains"/>
    <property type="match status" value="2"/>
</dbReference>
<feature type="transmembrane region" description="Helical" evidence="4">
    <location>
        <begin position="175"/>
        <end position="194"/>
    </location>
</feature>
<evidence type="ECO:0000256" key="4">
    <source>
        <dbReference type="SAM" id="Phobius"/>
    </source>
</evidence>
<feature type="transmembrane region" description="Helical" evidence="4">
    <location>
        <begin position="368"/>
        <end position="389"/>
    </location>
</feature>
<dbReference type="PANTHER" id="PTHR23523:SF2">
    <property type="entry name" value="2-NITROIMIDAZOLE TRANSPORTER"/>
    <property type="match status" value="1"/>
</dbReference>
<feature type="transmembrane region" description="Helical" evidence="4">
    <location>
        <begin position="86"/>
        <end position="103"/>
    </location>
</feature>
<feature type="transmembrane region" description="Helical" evidence="4">
    <location>
        <begin position="339"/>
        <end position="362"/>
    </location>
</feature>
<keyword evidence="2 4" id="KW-1133">Transmembrane helix</keyword>
<dbReference type="PROSITE" id="PS50850">
    <property type="entry name" value="MFS"/>
    <property type="match status" value="1"/>
</dbReference>
<dbReference type="Pfam" id="PF07690">
    <property type="entry name" value="MFS_1"/>
    <property type="match status" value="1"/>
</dbReference>
<dbReference type="InterPro" id="IPR052524">
    <property type="entry name" value="MFS_Cyanate_Porter"/>
</dbReference>
<feature type="transmembrane region" description="Helical" evidence="4">
    <location>
        <begin position="252"/>
        <end position="273"/>
    </location>
</feature>
<dbReference type="CDD" id="cd17339">
    <property type="entry name" value="MFS_NIMT_CynX_like"/>
    <property type="match status" value="1"/>
</dbReference>
<feature type="domain" description="Major facilitator superfamily (MFS) profile" evidence="5">
    <location>
        <begin position="177"/>
        <end position="401"/>
    </location>
</feature>
<dbReference type="AlphaFoldDB" id="A0AAW9RZA4"/>
<dbReference type="RefSeq" id="WP_340332464.1">
    <property type="nucleotide sequence ID" value="NZ_JAZHOF010000014.1"/>
</dbReference>
<evidence type="ECO:0000313" key="7">
    <source>
        <dbReference type="Proteomes" id="UP001378188"/>
    </source>
</evidence>
<feature type="transmembrane region" description="Helical" evidence="4">
    <location>
        <begin position="143"/>
        <end position="163"/>
    </location>
</feature>
<feature type="transmembrane region" description="Helical" evidence="4">
    <location>
        <begin position="280"/>
        <end position="299"/>
    </location>
</feature>
<keyword evidence="7" id="KW-1185">Reference proteome</keyword>
<feature type="transmembrane region" description="Helical" evidence="4">
    <location>
        <begin position="214"/>
        <end position="240"/>
    </location>
</feature>
<feature type="transmembrane region" description="Helical" evidence="4">
    <location>
        <begin position="54"/>
        <end position="74"/>
    </location>
</feature>
<evidence type="ECO:0000259" key="5">
    <source>
        <dbReference type="PROSITE" id="PS50850"/>
    </source>
</evidence>
<dbReference type="InterPro" id="IPR011701">
    <property type="entry name" value="MFS"/>
</dbReference>
<comment type="caution">
    <text evidence="6">The sequence shown here is derived from an EMBL/GenBank/DDBJ whole genome shotgun (WGS) entry which is preliminary data.</text>
</comment>
<feature type="transmembrane region" description="Helical" evidence="4">
    <location>
        <begin position="109"/>
        <end position="131"/>
    </location>
</feature>
<proteinExistence type="predicted"/>
<organism evidence="6 7">
    <name type="scientific">Microbaculum marinum</name>
    <dbReference type="NCBI Taxonomy" id="1764581"/>
    <lineage>
        <taxon>Bacteria</taxon>
        <taxon>Pseudomonadati</taxon>
        <taxon>Pseudomonadota</taxon>
        <taxon>Alphaproteobacteria</taxon>
        <taxon>Hyphomicrobiales</taxon>
        <taxon>Tepidamorphaceae</taxon>
        <taxon>Microbaculum</taxon>
    </lineage>
</organism>
<dbReference type="Proteomes" id="UP001378188">
    <property type="component" value="Unassembled WGS sequence"/>
</dbReference>
<dbReference type="GO" id="GO:0022857">
    <property type="term" value="F:transmembrane transporter activity"/>
    <property type="evidence" value="ECO:0007669"/>
    <property type="project" value="InterPro"/>
</dbReference>
<accession>A0AAW9RZA4</accession>
<keyword evidence="3 4" id="KW-0472">Membrane</keyword>